<accession>A0A183JYJ4</accession>
<keyword evidence="2" id="KW-1185">Reference proteome</keyword>
<evidence type="ECO:0000313" key="1">
    <source>
        <dbReference type="EMBL" id="VDP27791.1"/>
    </source>
</evidence>
<dbReference type="AlphaFoldDB" id="A0A183JYJ4"/>
<dbReference type="WBParaSite" id="SCUD_0000780001-mRNA-1">
    <property type="protein sequence ID" value="SCUD_0000780001-mRNA-1"/>
    <property type="gene ID" value="SCUD_0000780001"/>
</dbReference>
<evidence type="ECO:0000313" key="3">
    <source>
        <dbReference type="WBParaSite" id="SCUD_0000780001-mRNA-1"/>
    </source>
</evidence>
<evidence type="ECO:0000313" key="2">
    <source>
        <dbReference type="Proteomes" id="UP000279833"/>
    </source>
</evidence>
<reference evidence="1 2" key="2">
    <citation type="submission" date="2018-11" db="EMBL/GenBank/DDBJ databases">
        <authorList>
            <consortium name="Pathogen Informatics"/>
        </authorList>
    </citation>
    <scope>NUCLEOTIDE SEQUENCE [LARGE SCALE GENOMIC DNA]</scope>
    <source>
        <strain evidence="1">Dakar</strain>
        <strain evidence="2">Dakar, Senegal</strain>
    </source>
</reference>
<dbReference type="EMBL" id="UZAK01032472">
    <property type="protein sequence ID" value="VDP27791.1"/>
    <property type="molecule type" value="Genomic_DNA"/>
</dbReference>
<protein>
    <submittedName>
        <fullName evidence="1 3">Uncharacterized protein</fullName>
    </submittedName>
</protein>
<reference evidence="3" key="1">
    <citation type="submission" date="2016-06" db="UniProtKB">
        <authorList>
            <consortium name="WormBaseParasite"/>
        </authorList>
    </citation>
    <scope>IDENTIFICATION</scope>
</reference>
<organism evidence="3">
    <name type="scientific">Schistosoma curassoni</name>
    <dbReference type="NCBI Taxonomy" id="6186"/>
    <lineage>
        <taxon>Eukaryota</taxon>
        <taxon>Metazoa</taxon>
        <taxon>Spiralia</taxon>
        <taxon>Lophotrochozoa</taxon>
        <taxon>Platyhelminthes</taxon>
        <taxon>Trematoda</taxon>
        <taxon>Digenea</taxon>
        <taxon>Strigeidida</taxon>
        <taxon>Schistosomatoidea</taxon>
        <taxon>Schistosomatidae</taxon>
        <taxon>Schistosoma</taxon>
    </lineage>
</organism>
<proteinExistence type="predicted"/>
<sequence>MRVLFYLGLISWMYLHLRVDFHSRTRTQYRSP</sequence>
<name>A0A183JYJ4_9TREM</name>
<gene>
    <name evidence="1" type="ORF">SCUD_LOCUS7800</name>
</gene>
<dbReference type="Proteomes" id="UP000279833">
    <property type="component" value="Unassembled WGS sequence"/>
</dbReference>